<accession>A0A562K6N4</accession>
<dbReference type="Pfam" id="PF00392">
    <property type="entry name" value="GntR"/>
    <property type="match status" value="1"/>
</dbReference>
<dbReference type="RefSeq" id="WP_144540047.1">
    <property type="nucleotide sequence ID" value="NZ_CBCSDC010000025.1"/>
</dbReference>
<evidence type="ECO:0000256" key="1">
    <source>
        <dbReference type="ARBA" id="ARBA00001933"/>
    </source>
</evidence>
<feature type="domain" description="HTH gntR-type" evidence="8">
    <location>
        <begin position="12"/>
        <end position="80"/>
    </location>
</feature>
<dbReference type="InterPro" id="IPR036388">
    <property type="entry name" value="WH-like_DNA-bd_sf"/>
</dbReference>
<evidence type="ECO:0000256" key="6">
    <source>
        <dbReference type="ARBA" id="ARBA00023125"/>
    </source>
</evidence>
<evidence type="ECO:0000259" key="8">
    <source>
        <dbReference type="PROSITE" id="PS50949"/>
    </source>
</evidence>
<evidence type="ECO:0000256" key="2">
    <source>
        <dbReference type="ARBA" id="ARBA00005384"/>
    </source>
</evidence>
<dbReference type="GO" id="GO:0003677">
    <property type="term" value="F:DNA binding"/>
    <property type="evidence" value="ECO:0007669"/>
    <property type="project" value="UniProtKB-KW"/>
</dbReference>
<dbReference type="GO" id="GO:0003700">
    <property type="term" value="F:DNA-binding transcription factor activity"/>
    <property type="evidence" value="ECO:0007669"/>
    <property type="project" value="InterPro"/>
</dbReference>
<dbReference type="Gene3D" id="3.40.640.10">
    <property type="entry name" value="Type I PLP-dependent aspartate aminotransferase-like (Major domain)"/>
    <property type="match status" value="1"/>
</dbReference>
<dbReference type="InterPro" id="IPR015424">
    <property type="entry name" value="PyrdxlP-dep_Trfase"/>
</dbReference>
<dbReference type="AlphaFoldDB" id="A0A562K6N4"/>
<sequence>MLWIPIDRSLDIPLIRQVHQQIRDRILNGQLKSDEKLPSTRELSSELKVSRNVILEAYDQLTAEGFLVSRMGSGTFVAAGAFLEHHKKEPSFYSSNWIEENKIDENTINFRSGIPALDLFPRKTWTKLSSAILSDTPPSSFGYDIPEGRPELRKVLSHYLLKTRGVDCHPDQIVITSGATQAMTLVSKLLISPEDMVIMEDPITNDIQTIFKTTGAELYPIPVDENGMKTSLLPLNKNPKFVFVTPSHQFPLGGTLPIQRRIQLIHYSRKTNCYLVEDDYDSEFRYEGPPVSSLQGLEPERVLYIGSFSKILSPALRMGYLILPLHLIEKCRKLKWFSDLHTPSLDQLVLARFIKEGYLERHIGKMKKIYKSRRDFLINCLKTTFSKKVNIFGDSTGLHLIVEFNEQHFSKGVLEKIELFGVKIYPVEDHAIEKGKHPNQIILGYGHLKNEEIEEGITRLCQAIYNANTRNKSRLN</sequence>
<dbReference type="CDD" id="cd00609">
    <property type="entry name" value="AAT_like"/>
    <property type="match status" value="1"/>
</dbReference>
<organism evidence="9 10">
    <name type="scientific">Cytobacillus oceanisediminis</name>
    <dbReference type="NCBI Taxonomy" id="665099"/>
    <lineage>
        <taxon>Bacteria</taxon>
        <taxon>Bacillati</taxon>
        <taxon>Bacillota</taxon>
        <taxon>Bacilli</taxon>
        <taxon>Bacillales</taxon>
        <taxon>Bacillaceae</taxon>
        <taxon>Cytobacillus</taxon>
    </lineage>
</organism>
<dbReference type="GeneID" id="65401649"/>
<comment type="caution">
    <text evidence="9">The sequence shown here is derived from an EMBL/GenBank/DDBJ whole genome shotgun (WGS) entry which is preliminary data.</text>
</comment>
<keyword evidence="5" id="KW-0805">Transcription regulation</keyword>
<dbReference type="InterPro" id="IPR015421">
    <property type="entry name" value="PyrdxlP-dep_Trfase_major"/>
</dbReference>
<keyword evidence="3 9" id="KW-0032">Aminotransferase</keyword>
<dbReference type="PROSITE" id="PS50949">
    <property type="entry name" value="HTH_GNTR"/>
    <property type="match status" value="1"/>
</dbReference>
<dbReference type="InterPro" id="IPR004839">
    <property type="entry name" value="Aminotransferase_I/II_large"/>
</dbReference>
<protein>
    <submittedName>
        <fullName evidence="9">GntR family transcriptional regulator/MocR family aminotransferase</fullName>
    </submittedName>
</protein>
<evidence type="ECO:0000256" key="5">
    <source>
        <dbReference type="ARBA" id="ARBA00023015"/>
    </source>
</evidence>
<evidence type="ECO:0000313" key="9">
    <source>
        <dbReference type="EMBL" id="TWH90913.1"/>
    </source>
</evidence>
<dbReference type="PANTHER" id="PTHR46577:SF1">
    <property type="entry name" value="HTH-TYPE TRANSCRIPTIONAL REGULATORY PROTEIN GABR"/>
    <property type="match status" value="1"/>
</dbReference>
<evidence type="ECO:0000313" key="10">
    <source>
        <dbReference type="Proteomes" id="UP000318667"/>
    </source>
</evidence>
<dbReference type="PRINTS" id="PR00035">
    <property type="entry name" value="HTHGNTR"/>
</dbReference>
<dbReference type="PANTHER" id="PTHR46577">
    <property type="entry name" value="HTH-TYPE TRANSCRIPTIONAL REGULATORY PROTEIN GABR"/>
    <property type="match status" value="1"/>
</dbReference>
<dbReference type="Proteomes" id="UP000318667">
    <property type="component" value="Unassembled WGS sequence"/>
</dbReference>
<keyword evidence="7" id="KW-0804">Transcription</keyword>
<keyword evidence="9" id="KW-0808">Transferase</keyword>
<evidence type="ECO:0000256" key="4">
    <source>
        <dbReference type="ARBA" id="ARBA00022898"/>
    </source>
</evidence>
<keyword evidence="10" id="KW-1185">Reference proteome</keyword>
<dbReference type="SUPFAM" id="SSF53383">
    <property type="entry name" value="PLP-dependent transferases"/>
    <property type="match status" value="1"/>
</dbReference>
<dbReference type="OrthoDB" id="9808770at2"/>
<dbReference type="CDD" id="cd07377">
    <property type="entry name" value="WHTH_GntR"/>
    <property type="match status" value="1"/>
</dbReference>
<dbReference type="InterPro" id="IPR000524">
    <property type="entry name" value="Tscrpt_reg_HTH_GntR"/>
</dbReference>
<dbReference type="InterPro" id="IPR051446">
    <property type="entry name" value="HTH_trans_reg/aminotransferase"/>
</dbReference>
<dbReference type="Pfam" id="PF00155">
    <property type="entry name" value="Aminotran_1_2"/>
    <property type="match status" value="1"/>
</dbReference>
<reference evidence="9 10" key="1">
    <citation type="journal article" date="2015" name="Stand. Genomic Sci.">
        <title>Genomic Encyclopedia of Bacterial and Archaeal Type Strains, Phase III: the genomes of soil and plant-associated and newly described type strains.</title>
        <authorList>
            <person name="Whitman W.B."/>
            <person name="Woyke T."/>
            <person name="Klenk H.P."/>
            <person name="Zhou Y."/>
            <person name="Lilburn T.G."/>
            <person name="Beck B.J."/>
            <person name="De Vos P."/>
            <person name="Vandamme P."/>
            <person name="Eisen J.A."/>
            <person name="Garrity G."/>
            <person name="Hugenholtz P."/>
            <person name="Kyrpides N.C."/>
        </authorList>
    </citation>
    <scope>NUCLEOTIDE SEQUENCE [LARGE SCALE GENOMIC DNA]</scope>
    <source>
        <strain evidence="9 10">CGMCC 1.10115</strain>
    </source>
</reference>
<keyword evidence="6" id="KW-0238">DNA-binding</keyword>
<comment type="cofactor">
    <cofactor evidence="1">
        <name>pyridoxal 5'-phosphate</name>
        <dbReference type="ChEBI" id="CHEBI:597326"/>
    </cofactor>
</comment>
<dbReference type="Gene3D" id="1.10.10.10">
    <property type="entry name" value="Winged helix-like DNA-binding domain superfamily/Winged helix DNA-binding domain"/>
    <property type="match status" value="1"/>
</dbReference>
<evidence type="ECO:0000256" key="7">
    <source>
        <dbReference type="ARBA" id="ARBA00023163"/>
    </source>
</evidence>
<dbReference type="InterPro" id="IPR036390">
    <property type="entry name" value="WH_DNA-bd_sf"/>
</dbReference>
<dbReference type="GO" id="GO:0030170">
    <property type="term" value="F:pyridoxal phosphate binding"/>
    <property type="evidence" value="ECO:0007669"/>
    <property type="project" value="InterPro"/>
</dbReference>
<dbReference type="EMBL" id="VLKI01000001">
    <property type="protein sequence ID" value="TWH90913.1"/>
    <property type="molecule type" value="Genomic_DNA"/>
</dbReference>
<evidence type="ECO:0000256" key="3">
    <source>
        <dbReference type="ARBA" id="ARBA00022576"/>
    </source>
</evidence>
<comment type="similarity">
    <text evidence="2">In the C-terminal section; belongs to the class-I pyridoxal-phosphate-dependent aminotransferase family.</text>
</comment>
<name>A0A562K6N4_9BACI</name>
<dbReference type="SUPFAM" id="SSF46785">
    <property type="entry name" value="Winged helix' DNA-binding domain"/>
    <property type="match status" value="1"/>
</dbReference>
<proteinExistence type="inferred from homology"/>
<dbReference type="GO" id="GO:0008483">
    <property type="term" value="F:transaminase activity"/>
    <property type="evidence" value="ECO:0007669"/>
    <property type="project" value="UniProtKB-KW"/>
</dbReference>
<keyword evidence="4" id="KW-0663">Pyridoxal phosphate</keyword>
<dbReference type="SMART" id="SM00345">
    <property type="entry name" value="HTH_GNTR"/>
    <property type="match status" value="1"/>
</dbReference>
<gene>
    <name evidence="9" type="ORF">IQ19_00363</name>
</gene>